<dbReference type="Pfam" id="PF17802">
    <property type="entry name" value="SpaA"/>
    <property type="match status" value="4"/>
</dbReference>
<evidence type="ECO:0000256" key="4">
    <source>
        <dbReference type="SAM" id="Phobius"/>
    </source>
</evidence>
<keyword evidence="8" id="KW-1185">Reference proteome</keyword>
<feature type="transmembrane region" description="Helical" evidence="4">
    <location>
        <begin position="932"/>
        <end position="950"/>
    </location>
</feature>
<dbReference type="PANTHER" id="PTHR36108:SF13">
    <property type="entry name" value="COLOSSIN-B-RELATED"/>
    <property type="match status" value="1"/>
</dbReference>
<comment type="similarity">
    <text evidence="1">Belongs to the serine-aspartate repeat-containing protein (SDr) family.</text>
</comment>
<evidence type="ECO:0000256" key="3">
    <source>
        <dbReference type="ARBA" id="ARBA00022729"/>
    </source>
</evidence>
<evidence type="ECO:0000313" key="8">
    <source>
        <dbReference type="Proteomes" id="UP000250006"/>
    </source>
</evidence>
<gene>
    <name evidence="7" type="ORF">NCTC11535_01584</name>
</gene>
<proteinExistence type="inferred from homology"/>
<evidence type="ECO:0000256" key="2">
    <source>
        <dbReference type="ARBA" id="ARBA00022525"/>
    </source>
</evidence>
<keyword evidence="4" id="KW-0812">Transmembrane</keyword>
<keyword evidence="4" id="KW-1133">Transmembrane helix</keyword>
<dbReference type="Pfam" id="PF20674">
    <property type="entry name" value="SpaA_3"/>
    <property type="match status" value="1"/>
</dbReference>
<name>A0ABY1VR42_9ACTO</name>
<keyword evidence="2" id="KW-0964">Secreted</keyword>
<feature type="domain" description="SpaA-like prealbumin fold" evidence="6">
    <location>
        <begin position="359"/>
        <end position="480"/>
    </location>
</feature>
<sequence length="955" mass="103255">MLGKRWVGRIGHKLWLMVSTGVLLLSLTSAHGVPALAGGLVPVSGSLGAISVSAAHGRLPGVLPLQRFGGELSCARGDYYTISNDDGTVSKFTSVNGKPNARAVKAFVFSDSEKDKEFNGLGIGANGAVAYAFNRRAGSSHDKVALYRWTPERQTETLFRDYLPASLKVERKNLVAGGIEPLRADANFYFGGFYRENRREGRQIVYFELLTFENSKVRSVGYIRVTELDNDDHHDNGDIVFNAAGDMFLLWSNGHKDIKIVSVQREEIEKALKERNSREIPVAGKVPNLKVDRADRFNGAAFDEDGNLFLQYSDAGATNTGGYSIDPDNGKNNSDAQEMYPVGKNVGTDLASCASPSTLFLVKDVKARAKPGDQFKISVKGKDEVLLAEDETSTENTGALAYAGIFVVKKGREYILAEGPANGATRMSDYDSSLSCVDSYTGKELPLHKKLGRDDDHPTYGLNIAAGSANDITCTFVNSPKSKDGTVRWVKTAAETGDRLPGSAWRIIPEAPGGKIVEVTDNAGQQGYNGSDKNTAVGDFEVTGLPLGNYTLHEVSAPEGYTPAKKDTTFQIEERHATTPLDLKAIPNRRIKGVITWEKVDEDAKVLPGSIWTFTPTRPTGKAKNVTDCKTIPCSPGGDQDSRAGYFRLTEVPYGTYSLVEESAPQGYVKSDEARTVTVKDDGETVAIGSVTNQRLPEVSWTKVKETENGDIIGGSVWIWKQTTPAQGEMEVADCVQDSADKCLGADKDPAGGKFLLKSVALGEYVLTEKTPPSGYVRDDTPHGVKVESKDIGKTIKAGRFVNRAGTGSVSWSKIDGDNGELLGGSVWSLSSPGRSTVPAQLVADCVKDSVSQCLGLDRDPLPGRFKVENLAWGDYVLVEQASPAGFRLDSSTEHKFRLGKDHIEHAFAESFKNYKVTVPVLPLTGGTGAEVFLFGGCLLGALALLFARLRRRRL</sequence>
<comment type="caution">
    <text evidence="7">The sequence shown here is derived from an EMBL/GenBank/DDBJ whole genome shotgun (WGS) entry which is preliminary data.</text>
</comment>
<dbReference type="Gene3D" id="2.60.40.10">
    <property type="entry name" value="Immunoglobulins"/>
    <property type="match status" value="4"/>
</dbReference>
<feature type="domain" description="SpaA-like prealbumin fold" evidence="5">
    <location>
        <begin position="700"/>
        <end position="791"/>
    </location>
</feature>
<dbReference type="InterPro" id="IPR013783">
    <property type="entry name" value="Ig-like_fold"/>
</dbReference>
<reference evidence="7 8" key="1">
    <citation type="submission" date="2018-06" db="EMBL/GenBank/DDBJ databases">
        <authorList>
            <consortium name="Pathogen Informatics"/>
            <person name="Doyle S."/>
        </authorList>
    </citation>
    <scope>NUCLEOTIDE SEQUENCE [LARGE SCALE GENOMIC DNA]</scope>
    <source>
        <strain evidence="7 8">NCTC11535</strain>
    </source>
</reference>
<evidence type="ECO:0000259" key="6">
    <source>
        <dbReference type="Pfam" id="PF20674"/>
    </source>
</evidence>
<feature type="domain" description="SpaA-like prealbumin fold" evidence="5">
    <location>
        <begin position="485"/>
        <end position="579"/>
    </location>
</feature>
<feature type="domain" description="SpaA-like prealbumin fold" evidence="5">
    <location>
        <begin position="808"/>
        <end position="903"/>
    </location>
</feature>
<dbReference type="Proteomes" id="UP000250006">
    <property type="component" value="Unassembled WGS sequence"/>
</dbReference>
<dbReference type="NCBIfam" id="TIGR01167">
    <property type="entry name" value="LPXTG_anchor"/>
    <property type="match status" value="1"/>
</dbReference>
<protein>
    <submittedName>
        <fullName evidence="7">Predicted outer membrane protein</fullName>
    </submittedName>
</protein>
<feature type="domain" description="SpaA-like prealbumin fold" evidence="5">
    <location>
        <begin position="594"/>
        <end position="687"/>
    </location>
</feature>
<dbReference type="RefSeq" id="WP_111836814.1">
    <property type="nucleotide sequence ID" value="NZ_UAPQ01000008.1"/>
</dbReference>
<dbReference type="InterPro" id="IPR048834">
    <property type="entry name" value="SpaA_pre-album"/>
</dbReference>
<evidence type="ECO:0000313" key="7">
    <source>
        <dbReference type="EMBL" id="SPT53892.1"/>
    </source>
</evidence>
<accession>A0ABY1VR42</accession>
<dbReference type="EMBL" id="UAPQ01000008">
    <property type="protein sequence ID" value="SPT53892.1"/>
    <property type="molecule type" value="Genomic_DNA"/>
</dbReference>
<evidence type="ECO:0000256" key="1">
    <source>
        <dbReference type="ARBA" id="ARBA00007257"/>
    </source>
</evidence>
<organism evidence="7 8">
    <name type="scientific">Actinomyces bovis</name>
    <dbReference type="NCBI Taxonomy" id="1658"/>
    <lineage>
        <taxon>Bacteria</taxon>
        <taxon>Bacillati</taxon>
        <taxon>Actinomycetota</taxon>
        <taxon>Actinomycetes</taxon>
        <taxon>Actinomycetales</taxon>
        <taxon>Actinomycetaceae</taxon>
        <taxon>Actinomyces</taxon>
    </lineage>
</organism>
<evidence type="ECO:0000259" key="5">
    <source>
        <dbReference type="Pfam" id="PF17802"/>
    </source>
</evidence>
<dbReference type="PANTHER" id="PTHR36108">
    <property type="entry name" value="COLOSSIN-B-RELATED"/>
    <property type="match status" value="1"/>
</dbReference>
<keyword evidence="4" id="KW-0472">Membrane</keyword>
<keyword evidence="3" id="KW-0732">Signal</keyword>
<dbReference type="InterPro" id="IPR041033">
    <property type="entry name" value="SpaA_PFL_dom_1"/>
</dbReference>